<feature type="domain" description="RSE1/DDB1/CPSF1 first beta-propeller" evidence="2">
    <location>
        <begin position="57"/>
        <end position="466"/>
    </location>
</feature>
<dbReference type="Gene3D" id="2.130.10.10">
    <property type="entry name" value="YVTN repeat-like/Quinoprotein amine dehydrogenase"/>
    <property type="match status" value="1"/>
</dbReference>
<dbReference type="InterPro" id="IPR015943">
    <property type="entry name" value="WD40/YVTN_repeat-like_dom_sf"/>
</dbReference>
<evidence type="ECO:0000313" key="4">
    <source>
        <dbReference type="EMBL" id="KAH7133483.1"/>
    </source>
</evidence>
<dbReference type="PANTHER" id="PTHR10644">
    <property type="entry name" value="DNA REPAIR/RNA PROCESSING CPSF FAMILY"/>
    <property type="match status" value="1"/>
</dbReference>
<name>A0A9P9E9F0_9HYPO</name>
<evidence type="ECO:0000256" key="1">
    <source>
        <dbReference type="SAM" id="MobiDB-lite"/>
    </source>
</evidence>
<dbReference type="InterPro" id="IPR050358">
    <property type="entry name" value="RSE1/DDB1/CFT1"/>
</dbReference>
<organism evidence="4 5">
    <name type="scientific">Dactylonectria macrodidyma</name>
    <dbReference type="NCBI Taxonomy" id="307937"/>
    <lineage>
        <taxon>Eukaryota</taxon>
        <taxon>Fungi</taxon>
        <taxon>Dikarya</taxon>
        <taxon>Ascomycota</taxon>
        <taxon>Pezizomycotina</taxon>
        <taxon>Sordariomycetes</taxon>
        <taxon>Hypocreomycetidae</taxon>
        <taxon>Hypocreales</taxon>
        <taxon>Nectriaceae</taxon>
        <taxon>Dactylonectria</taxon>
    </lineage>
</organism>
<evidence type="ECO:0000313" key="5">
    <source>
        <dbReference type="Proteomes" id="UP000738349"/>
    </source>
</evidence>
<dbReference type="InterPro" id="IPR036322">
    <property type="entry name" value="WD40_repeat_dom_sf"/>
</dbReference>
<dbReference type="EMBL" id="JAGMUV010000015">
    <property type="protein sequence ID" value="KAH7133483.1"/>
    <property type="molecule type" value="Genomic_DNA"/>
</dbReference>
<reference evidence="4" key="1">
    <citation type="journal article" date="2021" name="Nat. Commun.">
        <title>Genetic determinants of endophytism in the Arabidopsis root mycobiome.</title>
        <authorList>
            <person name="Mesny F."/>
            <person name="Miyauchi S."/>
            <person name="Thiergart T."/>
            <person name="Pickel B."/>
            <person name="Atanasova L."/>
            <person name="Karlsson M."/>
            <person name="Huettel B."/>
            <person name="Barry K.W."/>
            <person name="Haridas S."/>
            <person name="Chen C."/>
            <person name="Bauer D."/>
            <person name="Andreopoulos W."/>
            <person name="Pangilinan J."/>
            <person name="LaButti K."/>
            <person name="Riley R."/>
            <person name="Lipzen A."/>
            <person name="Clum A."/>
            <person name="Drula E."/>
            <person name="Henrissat B."/>
            <person name="Kohler A."/>
            <person name="Grigoriev I.V."/>
            <person name="Martin F.M."/>
            <person name="Hacquard S."/>
        </authorList>
    </citation>
    <scope>NUCLEOTIDE SEQUENCE</scope>
    <source>
        <strain evidence="4">MPI-CAGE-AT-0147</strain>
    </source>
</reference>
<evidence type="ECO:0000259" key="3">
    <source>
        <dbReference type="Pfam" id="PF23726"/>
    </source>
</evidence>
<comment type="caution">
    <text evidence="4">The sequence shown here is derived from an EMBL/GenBank/DDBJ whole genome shotgun (WGS) entry which is preliminary data.</text>
</comment>
<dbReference type="InterPro" id="IPR018846">
    <property type="entry name" value="Beta-prop_RSE1/DDB1/CPSF1_1st"/>
</dbReference>
<dbReference type="Proteomes" id="UP000738349">
    <property type="component" value="Unassembled WGS sequence"/>
</dbReference>
<dbReference type="SUPFAM" id="SSF50978">
    <property type="entry name" value="WD40 repeat-like"/>
    <property type="match status" value="1"/>
</dbReference>
<dbReference type="Pfam" id="PF23726">
    <property type="entry name" value="Beta-prop_RSE1_2nd"/>
    <property type="match status" value="1"/>
</dbReference>
<dbReference type="OrthoDB" id="20774at2759"/>
<dbReference type="Pfam" id="PF10433">
    <property type="entry name" value="Beta-prop_RSE1_1st"/>
    <property type="match status" value="1"/>
</dbReference>
<protein>
    <submittedName>
        <fullName evidence="4">Mono-functional DNA-alkylating methyl methanesulfonate N-term-domain-containing protein</fullName>
    </submittedName>
</protein>
<evidence type="ECO:0000259" key="2">
    <source>
        <dbReference type="Pfam" id="PF10433"/>
    </source>
</evidence>
<feature type="domain" description="RSE1/DDB1/CPSF1 second beta-propeller" evidence="3">
    <location>
        <begin position="560"/>
        <end position="824"/>
    </location>
</feature>
<dbReference type="InterPro" id="IPR058543">
    <property type="entry name" value="Beta-prop_RSE1/DDB1/CPSF1_2nd"/>
</dbReference>
<sequence>MAFQSSVLRDGAWVTETVSFQDALKASTASKPAADPVSEAPTCGILSRTIVESPVAHWVLPVRLRSRNSNDIAFIGDHFVQISELRDDGQLHQILRKSDFGIRIRNATVLGATPQDSADNDPDDLIKSEDSDDSMQDATKPPTAERFPGLPPQMLVLVLENGDSVFLFIRKRIDGSLEFISTKYKNPTGLAYLGYHLCMSPTSSYMVTGSIQSAFVVYEIEPLKELNAQYMLKGSFNPVRSIRLRQFRGSILHMKFLYPRPQDQFHIIVLLLIARMEGPNGLPSTRMVYWEWEHGDELKTVFATEKPGARLPQEHQVPLLLIPLRFNSAFCIVSEHCIGIVNCALDDPHSFETLHNNPPSQTELHHGAAGPLWTAWARPFRRQKYFEKTDIIYLAREDGVIVHVEIEASGMMPQVTNVGAVGTNISTAFTTAYDVFADVFVIGGNSGPGGIWKLPARGDLTQVSTIPNWSPVIDLATTDEHSSWAAEDIANGNAPDRNAESIALKKPDRIFCTSGRGPNSSLTELRWGIQARIGLEFDYGQPVRQSWMFPVDIHGDMGFYALLSLPHSSDVLHLSSDLTNANALSPDACPFDTTSRTIHAVQNKHGLIVQITEASVTLVAPSQSSRHLHTDVLGSGDAVAENAFCKGGLVVISTHKGQASELHMLGIDQMNLSTAKSWDAQGEITCISMFSYLEQTLIVSGSVMDGSPWISIYSCDGSAIVSEALGSRKGVDAIASNSQIEAFTSISVLTEGVDGVVLVFGTRSGHLVTGRVAQQGFKQISVSVERLGMAPVSVFSASRFFGGEAAVLACCDNNLLIMTGFSQRHTKFQTKNAIWPTDSKDHSLPSPPINSVHCLEQSLSPFSGHMSLMMLAGSRVLLAEMWPHVGSVNRSIPLEGTPTRVMYSPTWKCLIVAHLKDNFSTLSFVDPDTGIFMSTPTDKNLDPRAQISGLSLPGDKVFGLGEWHYVKDGKTFPFLLVTTQMGMLLVVSIMSDEIETSNGRTRHIRYWTRHKKKVSQGAISSVAGDPAGLLFSVGSVLHWEVLDVLEKKLKPSKLFQLDSPAVTLQIKNGKACALTTHHSLQVIDMHMESETLDMSLIHSDEVSRFTWHSIELGDSVEHPGQWPVNLISARDGGIVGLWVPWGRRNQELGRVFEGQLARPVMKFRGGHTRPLWLSVDRERRYSSLFSTADGAEILGVSLDGSLQHFQMIDVELWRFLHLVQTLALVSSAISPFTHVISYQNGEVVEKDMDMDMDMGIDLEPQQYPEMMHIDGDVLQQCLDLRALKKLTAFGDGLDLFCEYLDGIANGVYTEGFRDDMEDGQERYLTLGYDILEYVLAPVF</sequence>
<accession>A0A9P9E9F0</accession>
<feature type="region of interest" description="Disordered" evidence="1">
    <location>
        <begin position="112"/>
        <end position="146"/>
    </location>
</feature>
<gene>
    <name evidence="4" type="ORF">EDB81DRAFT_101485</name>
</gene>
<proteinExistence type="predicted"/>
<keyword evidence="5" id="KW-1185">Reference proteome</keyword>